<feature type="compositionally biased region" description="Basic and acidic residues" evidence="1">
    <location>
        <begin position="325"/>
        <end position="344"/>
    </location>
</feature>
<gene>
    <name evidence="2" type="ORF">Tco_0803142</name>
</gene>
<reference evidence="2" key="2">
    <citation type="submission" date="2022-01" db="EMBL/GenBank/DDBJ databases">
        <authorList>
            <person name="Yamashiro T."/>
            <person name="Shiraishi A."/>
            <person name="Satake H."/>
            <person name="Nakayama K."/>
        </authorList>
    </citation>
    <scope>NUCLEOTIDE SEQUENCE</scope>
</reference>
<reference evidence="2" key="1">
    <citation type="journal article" date="2022" name="Int. J. Mol. Sci.">
        <title>Draft Genome of Tanacetum Coccineum: Genomic Comparison of Closely Related Tanacetum-Family Plants.</title>
        <authorList>
            <person name="Yamashiro T."/>
            <person name="Shiraishi A."/>
            <person name="Nakayama K."/>
            <person name="Satake H."/>
        </authorList>
    </citation>
    <scope>NUCLEOTIDE SEQUENCE</scope>
</reference>
<evidence type="ECO:0000313" key="2">
    <source>
        <dbReference type="EMBL" id="GJS96174.1"/>
    </source>
</evidence>
<dbReference type="Proteomes" id="UP001151760">
    <property type="component" value="Unassembled WGS sequence"/>
</dbReference>
<name>A0ABQ5A0S3_9ASTR</name>
<feature type="region of interest" description="Disordered" evidence="1">
    <location>
        <begin position="318"/>
        <end position="358"/>
    </location>
</feature>
<accession>A0ABQ5A0S3</accession>
<proteinExistence type="predicted"/>
<sequence length="407" mass="44002">MSSCWSFPIFASCECSIQDSASKISSLLFQRVIDRLDAISSSSSSSSKSATGCFPALFYLRLASRGSLACGTLNCGFDDGCGKYCGCDGCCEKYCGCDDCCEKIVLAYFLDSCNFGSRIVGFDDTSIVSDKLDRGGGGVVAKAVAKPRQLWRATTATILLSLRAHKTPNDILRTSPSMTTKLERPKGISLSRSSWSRQSLASRCPSIPYCRPIELENQVQCLMEAHLAPTQPTQVNKITTSCEICSGPHDTQYCMEDPEQAFVEYASSRIVEAGAGTLPTDFGQEPHNCAPPTSPVLAAVFPTIDPQCSAQIQSSINGITIHPKQQGDSRDDKTEGNEEERKDSPGNIHYNSSTPPDPSVSFITEKVLKFNSLFESLGLVPPSSNTELVCTKEGDGDVMFIKFSPKE</sequence>
<organism evidence="2 3">
    <name type="scientific">Tanacetum coccineum</name>
    <dbReference type="NCBI Taxonomy" id="301880"/>
    <lineage>
        <taxon>Eukaryota</taxon>
        <taxon>Viridiplantae</taxon>
        <taxon>Streptophyta</taxon>
        <taxon>Embryophyta</taxon>
        <taxon>Tracheophyta</taxon>
        <taxon>Spermatophyta</taxon>
        <taxon>Magnoliopsida</taxon>
        <taxon>eudicotyledons</taxon>
        <taxon>Gunneridae</taxon>
        <taxon>Pentapetalae</taxon>
        <taxon>asterids</taxon>
        <taxon>campanulids</taxon>
        <taxon>Asterales</taxon>
        <taxon>Asteraceae</taxon>
        <taxon>Asteroideae</taxon>
        <taxon>Anthemideae</taxon>
        <taxon>Anthemidinae</taxon>
        <taxon>Tanacetum</taxon>
    </lineage>
</organism>
<evidence type="ECO:0000256" key="1">
    <source>
        <dbReference type="SAM" id="MobiDB-lite"/>
    </source>
</evidence>
<dbReference type="EMBL" id="BQNB010011866">
    <property type="protein sequence ID" value="GJS96174.1"/>
    <property type="molecule type" value="Genomic_DNA"/>
</dbReference>
<keyword evidence="3" id="KW-1185">Reference proteome</keyword>
<protein>
    <submittedName>
        <fullName evidence="2">Uncharacterized protein</fullName>
    </submittedName>
</protein>
<comment type="caution">
    <text evidence="2">The sequence shown here is derived from an EMBL/GenBank/DDBJ whole genome shotgun (WGS) entry which is preliminary data.</text>
</comment>
<evidence type="ECO:0000313" key="3">
    <source>
        <dbReference type="Proteomes" id="UP001151760"/>
    </source>
</evidence>